<gene>
    <name evidence="7" type="ORF">ACFSHS_06405</name>
</gene>
<evidence type="ECO:0000313" key="8">
    <source>
        <dbReference type="Proteomes" id="UP001597402"/>
    </source>
</evidence>
<feature type="transmembrane region" description="Helical" evidence="5">
    <location>
        <begin position="351"/>
        <end position="371"/>
    </location>
</feature>
<name>A0ABW4X7R8_9ACTN</name>
<feature type="transmembrane region" description="Helical" evidence="5">
    <location>
        <begin position="260"/>
        <end position="283"/>
    </location>
</feature>
<dbReference type="Pfam" id="PF07690">
    <property type="entry name" value="MFS_1"/>
    <property type="match status" value="1"/>
</dbReference>
<feature type="transmembrane region" description="Helical" evidence="5">
    <location>
        <begin position="92"/>
        <end position="113"/>
    </location>
</feature>
<organism evidence="7 8">
    <name type="scientific">Blastococcus deserti</name>
    <dbReference type="NCBI Taxonomy" id="2259033"/>
    <lineage>
        <taxon>Bacteria</taxon>
        <taxon>Bacillati</taxon>
        <taxon>Actinomycetota</taxon>
        <taxon>Actinomycetes</taxon>
        <taxon>Geodermatophilales</taxon>
        <taxon>Geodermatophilaceae</taxon>
        <taxon>Blastococcus</taxon>
    </lineage>
</organism>
<keyword evidence="8" id="KW-1185">Reference proteome</keyword>
<dbReference type="PROSITE" id="PS50850">
    <property type="entry name" value="MFS"/>
    <property type="match status" value="1"/>
</dbReference>
<evidence type="ECO:0000259" key="6">
    <source>
        <dbReference type="PROSITE" id="PS50850"/>
    </source>
</evidence>
<comment type="caution">
    <text evidence="7">The sequence shown here is derived from an EMBL/GenBank/DDBJ whole genome shotgun (WGS) entry which is preliminary data.</text>
</comment>
<evidence type="ECO:0000313" key="7">
    <source>
        <dbReference type="EMBL" id="MFD2091205.1"/>
    </source>
</evidence>
<dbReference type="InterPro" id="IPR036259">
    <property type="entry name" value="MFS_trans_sf"/>
</dbReference>
<proteinExistence type="predicted"/>
<feature type="transmembrane region" description="Helical" evidence="5">
    <location>
        <begin position="383"/>
        <end position="404"/>
    </location>
</feature>
<keyword evidence="4 5" id="KW-0472">Membrane</keyword>
<evidence type="ECO:0000256" key="5">
    <source>
        <dbReference type="SAM" id="Phobius"/>
    </source>
</evidence>
<feature type="transmembrane region" description="Helical" evidence="5">
    <location>
        <begin position="290"/>
        <end position="309"/>
    </location>
</feature>
<feature type="transmembrane region" description="Helical" evidence="5">
    <location>
        <begin position="180"/>
        <end position="201"/>
    </location>
</feature>
<sequence>MARKRENTVSPRTLFSPYARLFAVPGARSFSLAGWVGRLPAPMLGLGAVLLVEGETGSYGLAGAVSGTLALSYGLAGPQWARAMDRRGQGRVLRLAMLAFALTGVAFVAAVTADGPRWSWFLLAAASGASGPNIGSLVRARWSALLDPVGRQTAYAFEAVADEVVFVVGPPLVTLLATLIAPPVGFLTGVFFGVVGGLWLAGQAATEPPVHPVDATAPSRRRSVLTPTLLVVVVTYLAVGAVFGAIDVVVVGFAEEEGAPALSGAALAVFAGGSLVAGLVYGLARLPGTLAARFVGTAVAFGLAAQLLWSVGSLAVLIGCGFLAGLTIAPVLVSGTSLVESRVSPGVLTESLAWTITGLTLGVTAGSALAGAAVDAWGAQRAFAVPALAAGLAALLALAGAALLRVPHPADRAPVAGPLVEDDVRG</sequence>
<evidence type="ECO:0000256" key="4">
    <source>
        <dbReference type="ARBA" id="ARBA00023136"/>
    </source>
</evidence>
<keyword evidence="3 5" id="KW-1133">Transmembrane helix</keyword>
<dbReference type="Gene3D" id="1.20.1250.20">
    <property type="entry name" value="MFS general substrate transporter like domains"/>
    <property type="match status" value="1"/>
</dbReference>
<dbReference type="SUPFAM" id="SSF103473">
    <property type="entry name" value="MFS general substrate transporter"/>
    <property type="match status" value="1"/>
</dbReference>
<protein>
    <submittedName>
        <fullName evidence="7">MFS transporter</fullName>
    </submittedName>
</protein>
<accession>A0ABW4X7R8</accession>
<keyword evidence="2 5" id="KW-0812">Transmembrane</keyword>
<evidence type="ECO:0000256" key="3">
    <source>
        <dbReference type="ARBA" id="ARBA00022989"/>
    </source>
</evidence>
<dbReference type="InterPro" id="IPR020846">
    <property type="entry name" value="MFS_dom"/>
</dbReference>
<dbReference type="EMBL" id="JBHUHP010000006">
    <property type="protein sequence ID" value="MFD2091205.1"/>
    <property type="molecule type" value="Genomic_DNA"/>
</dbReference>
<evidence type="ECO:0000256" key="1">
    <source>
        <dbReference type="ARBA" id="ARBA00004651"/>
    </source>
</evidence>
<dbReference type="InterPro" id="IPR011701">
    <property type="entry name" value="MFS"/>
</dbReference>
<evidence type="ECO:0000256" key="2">
    <source>
        <dbReference type="ARBA" id="ARBA00022692"/>
    </source>
</evidence>
<feature type="transmembrane region" description="Helical" evidence="5">
    <location>
        <begin position="315"/>
        <end position="339"/>
    </location>
</feature>
<reference evidence="8" key="1">
    <citation type="journal article" date="2019" name="Int. J. Syst. Evol. Microbiol.">
        <title>The Global Catalogue of Microorganisms (GCM) 10K type strain sequencing project: providing services to taxonomists for standard genome sequencing and annotation.</title>
        <authorList>
            <consortium name="The Broad Institute Genomics Platform"/>
            <consortium name="The Broad Institute Genome Sequencing Center for Infectious Disease"/>
            <person name="Wu L."/>
            <person name="Ma J."/>
        </authorList>
    </citation>
    <scope>NUCLEOTIDE SEQUENCE [LARGE SCALE GENOMIC DNA]</scope>
    <source>
        <strain evidence="8">JCM 3338</strain>
    </source>
</reference>
<dbReference type="RefSeq" id="WP_376873258.1">
    <property type="nucleotide sequence ID" value="NZ_JBHUHP010000006.1"/>
</dbReference>
<dbReference type="PANTHER" id="PTHR23542:SF1">
    <property type="entry name" value="MAJOR FACILITATOR SUPERFAMILY (MFS) PROFILE DOMAIN-CONTAINING PROTEIN"/>
    <property type="match status" value="1"/>
</dbReference>
<dbReference type="PANTHER" id="PTHR23542">
    <property type="match status" value="1"/>
</dbReference>
<comment type="subcellular location">
    <subcellularLocation>
        <location evidence="1">Cell membrane</location>
        <topology evidence="1">Multi-pass membrane protein</topology>
    </subcellularLocation>
</comment>
<dbReference type="Proteomes" id="UP001597402">
    <property type="component" value="Unassembled WGS sequence"/>
</dbReference>
<feature type="transmembrane region" description="Helical" evidence="5">
    <location>
        <begin position="229"/>
        <end position="254"/>
    </location>
</feature>
<feature type="domain" description="Major facilitator superfamily (MFS) profile" evidence="6">
    <location>
        <begin position="228"/>
        <end position="426"/>
    </location>
</feature>